<dbReference type="SUPFAM" id="SSF53720">
    <property type="entry name" value="ALDH-like"/>
    <property type="match status" value="1"/>
</dbReference>
<dbReference type="InterPro" id="IPR016161">
    <property type="entry name" value="Ald_DH/histidinol_DH"/>
</dbReference>
<evidence type="ECO:0000313" key="2">
    <source>
        <dbReference type="EMBL" id="GAG76907.1"/>
    </source>
</evidence>
<dbReference type="InterPro" id="IPR015590">
    <property type="entry name" value="Aldehyde_DH_dom"/>
</dbReference>
<dbReference type="PANTHER" id="PTHR11063:SF8">
    <property type="entry name" value="DELTA-1-PYRROLINE-5-CARBOXYLATE SYNTHASE"/>
    <property type="match status" value="1"/>
</dbReference>
<name>X1B6I5_9ZZZZ</name>
<protein>
    <recommendedName>
        <fullName evidence="1">Aldehyde dehydrogenase domain-containing protein</fullName>
    </recommendedName>
</protein>
<dbReference type="Gene3D" id="3.40.309.10">
    <property type="entry name" value="Aldehyde Dehydrogenase, Chain A, domain 2"/>
    <property type="match status" value="1"/>
</dbReference>
<feature type="domain" description="Aldehyde dehydrogenase" evidence="1">
    <location>
        <begin position="27"/>
        <end position="114"/>
    </location>
</feature>
<comment type="caution">
    <text evidence="2">The sequence shown here is derived from an EMBL/GenBank/DDBJ whole genome shotgun (WGS) entry which is preliminary data.</text>
</comment>
<dbReference type="Pfam" id="PF00171">
    <property type="entry name" value="Aldedh"/>
    <property type="match status" value="1"/>
</dbReference>
<dbReference type="AlphaFoldDB" id="X1B6I5"/>
<dbReference type="GO" id="GO:0004350">
    <property type="term" value="F:glutamate-5-semialdehyde dehydrogenase activity"/>
    <property type="evidence" value="ECO:0007669"/>
    <property type="project" value="InterPro"/>
</dbReference>
<dbReference type="EMBL" id="BART01010781">
    <property type="protein sequence ID" value="GAG76907.1"/>
    <property type="molecule type" value="Genomic_DNA"/>
</dbReference>
<dbReference type="InterPro" id="IPR016163">
    <property type="entry name" value="Ald_DH_C"/>
</dbReference>
<dbReference type="PROSITE" id="PS01223">
    <property type="entry name" value="PROA"/>
    <property type="match status" value="1"/>
</dbReference>
<gene>
    <name evidence="2" type="ORF">S01H4_23286</name>
</gene>
<dbReference type="PANTHER" id="PTHR11063">
    <property type="entry name" value="GLUTAMATE SEMIALDEHYDE DEHYDROGENASE"/>
    <property type="match status" value="1"/>
</dbReference>
<feature type="non-terminal residue" evidence="2">
    <location>
        <position position="1"/>
    </location>
</feature>
<evidence type="ECO:0000259" key="1">
    <source>
        <dbReference type="Pfam" id="PF00171"/>
    </source>
</evidence>
<reference evidence="2" key="1">
    <citation type="journal article" date="2014" name="Front. Microbiol.">
        <title>High frequency of phylogenetically diverse reductive dehalogenase-homologous genes in deep subseafloor sedimentary metagenomes.</title>
        <authorList>
            <person name="Kawai M."/>
            <person name="Futagami T."/>
            <person name="Toyoda A."/>
            <person name="Takaki Y."/>
            <person name="Nishi S."/>
            <person name="Hori S."/>
            <person name="Arai W."/>
            <person name="Tsubouchi T."/>
            <person name="Morono Y."/>
            <person name="Uchiyama I."/>
            <person name="Ito T."/>
            <person name="Fujiyama A."/>
            <person name="Inagaki F."/>
            <person name="Takami H."/>
        </authorList>
    </citation>
    <scope>NUCLEOTIDE SEQUENCE</scope>
    <source>
        <strain evidence="2">Expedition CK06-06</strain>
    </source>
</reference>
<sequence length="124" mass="13435">QTASPFKLVLAVDGDWGKEFLSLRAAIKVVSSLDEALEHIEKYGSGHSEAIVTEDYSAAMRFLNEVDAACVYANASTRFTDGSQFGLGAEIGISTQKFHARGPMGLKELTSYKWIIFGSGQVRA</sequence>
<accession>X1B6I5</accession>
<organism evidence="2">
    <name type="scientific">marine sediment metagenome</name>
    <dbReference type="NCBI Taxonomy" id="412755"/>
    <lineage>
        <taxon>unclassified sequences</taxon>
        <taxon>metagenomes</taxon>
        <taxon>ecological metagenomes</taxon>
    </lineage>
</organism>
<proteinExistence type="predicted"/>
<dbReference type="InterPro" id="IPR020593">
    <property type="entry name" value="G-glutamylP_reductase_CS"/>
</dbReference>